<gene>
    <name evidence="2" type="ORF">ACFSX3_27915</name>
</gene>
<feature type="transmembrane region" description="Helical" evidence="1">
    <location>
        <begin position="7"/>
        <end position="25"/>
    </location>
</feature>
<keyword evidence="1" id="KW-0472">Membrane</keyword>
<reference evidence="3" key="1">
    <citation type="journal article" date="2019" name="Int. J. Syst. Evol. Microbiol.">
        <title>The Global Catalogue of Microorganisms (GCM) 10K type strain sequencing project: providing services to taxonomists for standard genome sequencing and annotation.</title>
        <authorList>
            <consortium name="The Broad Institute Genomics Platform"/>
            <consortium name="The Broad Institute Genome Sequencing Center for Infectious Disease"/>
            <person name="Wu L."/>
            <person name="Ma J."/>
        </authorList>
    </citation>
    <scope>NUCLEOTIDE SEQUENCE [LARGE SCALE GENOMIC DNA]</scope>
    <source>
        <strain evidence="3">CCM 8725</strain>
    </source>
</reference>
<organism evidence="2 3">
    <name type="scientific">Paenibacillus rhizoplanae</name>
    <dbReference type="NCBI Taxonomy" id="1917181"/>
    <lineage>
        <taxon>Bacteria</taxon>
        <taxon>Bacillati</taxon>
        <taxon>Bacillota</taxon>
        <taxon>Bacilli</taxon>
        <taxon>Bacillales</taxon>
        <taxon>Paenibacillaceae</taxon>
        <taxon>Paenibacillus</taxon>
    </lineage>
</organism>
<accession>A0ABW5FG85</accession>
<feature type="transmembrane region" description="Helical" evidence="1">
    <location>
        <begin position="100"/>
        <end position="118"/>
    </location>
</feature>
<dbReference type="RefSeq" id="WP_209992533.1">
    <property type="nucleotide sequence ID" value="NZ_JBHUKY010000077.1"/>
</dbReference>
<keyword evidence="3" id="KW-1185">Reference proteome</keyword>
<sequence>MITPTGLTKYIGLAFIVLAIARFTPSINVTGKFILCVGISSFCFIIGDYALFFLEGLTSSKPLKKVLTVVHNTSSFCAILVAIVLVNVDLDISVKMVNALSDSVTLAGLGFVIMLMGLKSDRMLKRYFNEKITDFKG</sequence>
<name>A0ABW5FG85_9BACL</name>
<protein>
    <submittedName>
        <fullName evidence="2">Uncharacterized protein</fullName>
    </submittedName>
</protein>
<comment type="caution">
    <text evidence="2">The sequence shown here is derived from an EMBL/GenBank/DDBJ whole genome shotgun (WGS) entry which is preliminary data.</text>
</comment>
<proteinExistence type="predicted"/>
<evidence type="ECO:0000313" key="2">
    <source>
        <dbReference type="EMBL" id="MFD2413699.1"/>
    </source>
</evidence>
<feature type="transmembrane region" description="Helical" evidence="1">
    <location>
        <begin position="31"/>
        <end position="54"/>
    </location>
</feature>
<feature type="transmembrane region" description="Helical" evidence="1">
    <location>
        <begin position="66"/>
        <end position="88"/>
    </location>
</feature>
<evidence type="ECO:0000256" key="1">
    <source>
        <dbReference type="SAM" id="Phobius"/>
    </source>
</evidence>
<dbReference type="EMBL" id="JBHUKY010000077">
    <property type="protein sequence ID" value="MFD2413699.1"/>
    <property type="molecule type" value="Genomic_DNA"/>
</dbReference>
<evidence type="ECO:0000313" key="3">
    <source>
        <dbReference type="Proteomes" id="UP001597448"/>
    </source>
</evidence>
<keyword evidence="1" id="KW-1133">Transmembrane helix</keyword>
<keyword evidence="1" id="KW-0812">Transmembrane</keyword>
<dbReference type="Proteomes" id="UP001597448">
    <property type="component" value="Unassembled WGS sequence"/>
</dbReference>